<gene>
    <name evidence="1" type="ORF">SAMN05443287_1157</name>
</gene>
<keyword evidence="2" id="KW-1185">Reference proteome</keyword>
<sequence length="105" mass="11518">MIHRVPVPRVDEIDTGLRLRHPDVQLAFADAQHPRTVLNEVSDSIKKDIPYWQTEGVAVAAVAPRADGSGVMVMVDQATADLAAAMRERYEFPNIELTQGEIAPA</sequence>
<name>A0A1H7DL62_9ACTN</name>
<evidence type="ECO:0000313" key="2">
    <source>
        <dbReference type="Proteomes" id="UP000198707"/>
    </source>
</evidence>
<evidence type="ECO:0000313" key="1">
    <source>
        <dbReference type="EMBL" id="SEK02539.1"/>
    </source>
</evidence>
<dbReference type="EMBL" id="FNYV01000015">
    <property type="protein sequence ID" value="SEK02539.1"/>
    <property type="molecule type" value="Genomic_DNA"/>
</dbReference>
<protein>
    <submittedName>
        <fullName evidence="1">Uncharacterized protein</fullName>
    </submittedName>
</protein>
<proteinExistence type="predicted"/>
<accession>A0A1H7DL62</accession>
<organism evidence="1 2">
    <name type="scientific">Micromonospora phaseoli</name>
    <dbReference type="NCBI Taxonomy" id="1144548"/>
    <lineage>
        <taxon>Bacteria</taxon>
        <taxon>Bacillati</taxon>
        <taxon>Actinomycetota</taxon>
        <taxon>Actinomycetes</taxon>
        <taxon>Micromonosporales</taxon>
        <taxon>Micromonosporaceae</taxon>
        <taxon>Micromonospora</taxon>
    </lineage>
</organism>
<reference evidence="2" key="1">
    <citation type="submission" date="2016-10" db="EMBL/GenBank/DDBJ databases">
        <authorList>
            <person name="Varghese N."/>
            <person name="Submissions S."/>
        </authorList>
    </citation>
    <scope>NUCLEOTIDE SEQUENCE [LARGE SCALE GENOMIC DNA]</scope>
    <source>
        <strain evidence="2">CGMCC 4.7038</strain>
    </source>
</reference>
<dbReference type="Proteomes" id="UP000198707">
    <property type="component" value="Unassembled WGS sequence"/>
</dbReference>
<dbReference type="AlphaFoldDB" id="A0A1H7DL62"/>